<evidence type="ECO:0000256" key="5">
    <source>
        <dbReference type="ARBA" id="ARBA00025730"/>
    </source>
</evidence>
<proteinExistence type="inferred from homology"/>
<dbReference type="Proteomes" id="UP000193719">
    <property type="component" value="Unassembled WGS sequence"/>
</dbReference>
<name>A0A1Y1VH10_9FUNG</name>
<dbReference type="OrthoDB" id="154356at2759"/>
<dbReference type="CDD" id="cd07982">
    <property type="entry name" value="HFD_TAF10"/>
    <property type="match status" value="1"/>
</dbReference>
<dbReference type="STRING" id="1754191.A0A1Y1VH10"/>
<evidence type="ECO:0000256" key="3">
    <source>
        <dbReference type="ARBA" id="ARBA00023163"/>
    </source>
</evidence>
<keyword evidence="3" id="KW-0804">Transcription</keyword>
<dbReference type="PANTHER" id="PTHR21242">
    <property type="entry name" value="TRANSCRIPTION INITIATION FACTOR TFIID SUBUNIT 10"/>
    <property type="match status" value="1"/>
</dbReference>
<reference evidence="6 7" key="2">
    <citation type="submission" date="2016-08" db="EMBL/GenBank/DDBJ databases">
        <title>Pervasive Adenine N6-methylation of Active Genes in Fungi.</title>
        <authorList>
            <consortium name="DOE Joint Genome Institute"/>
            <person name="Mondo S.J."/>
            <person name="Dannebaum R.O."/>
            <person name="Kuo R.C."/>
            <person name="Labutti K."/>
            <person name="Haridas S."/>
            <person name="Kuo A."/>
            <person name="Salamov A."/>
            <person name="Ahrendt S.R."/>
            <person name="Lipzen A."/>
            <person name="Sullivan W."/>
            <person name="Andreopoulos W.B."/>
            <person name="Clum A."/>
            <person name="Lindquist E."/>
            <person name="Daum C."/>
            <person name="Ramamoorthy G.K."/>
            <person name="Gryganskyi A."/>
            <person name="Culley D."/>
            <person name="Magnuson J.K."/>
            <person name="James T.Y."/>
            <person name="O'Malley M.A."/>
            <person name="Stajich J.E."/>
            <person name="Spatafora J.W."/>
            <person name="Visel A."/>
            <person name="Grigoriev I.V."/>
        </authorList>
    </citation>
    <scope>NUCLEOTIDE SEQUENCE [LARGE SCALE GENOMIC DNA]</scope>
    <source>
        <strain evidence="7">finn</strain>
    </source>
</reference>
<evidence type="ECO:0000313" key="6">
    <source>
        <dbReference type="EMBL" id="ORX55430.1"/>
    </source>
</evidence>
<comment type="subcellular location">
    <subcellularLocation>
        <location evidence="1">Nucleus</location>
    </subcellularLocation>
</comment>
<dbReference type="PRINTS" id="PR01443">
    <property type="entry name" value="TFIID30KDSUB"/>
</dbReference>
<gene>
    <name evidence="6" type="ORF">BCR36DRAFT_321550</name>
</gene>
<organism evidence="6 7">
    <name type="scientific">Piromyces finnis</name>
    <dbReference type="NCBI Taxonomy" id="1754191"/>
    <lineage>
        <taxon>Eukaryota</taxon>
        <taxon>Fungi</taxon>
        <taxon>Fungi incertae sedis</taxon>
        <taxon>Chytridiomycota</taxon>
        <taxon>Chytridiomycota incertae sedis</taxon>
        <taxon>Neocallimastigomycetes</taxon>
        <taxon>Neocallimastigales</taxon>
        <taxon>Neocallimastigaceae</taxon>
        <taxon>Piromyces</taxon>
    </lineage>
</organism>
<dbReference type="AlphaFoldDB" id="A0A1Y1VH10"/>
<dbReference type="GO" id="GO:0005669">
    <property type="term" value="C:transcription factor TFIID complex"/>
    <property type="evidence" value="ECO:0007669"/>
    <property type="project" value="EnsemblFungi"/>
</dbReference>
<dbReference type="PIRSF" id="PIRSF017246">
    <property type="entry name" value="TFIID_TAF10"/>
    <property type="match status" value="1"/>
</dbReference>
<protein>
    <submittedName>
        <fullName evidence="6">Putative TAF10-TFIID and SAGA subunit</fullName>
    </submittedName>
</protein>
<comment type="similarity">
    <text evidence="5">Belongs to the TAF10 family.</text>
</comment>
<dbReference type="InterPro" id="IPR003923">
    <property type="entry name" value="TAF10"/>
</dbReference>
<accession>A0A1Y1VH10</accession>
<reference evidence="6 7" key="1">
    <citation type="submission" date="2016-08" db="EMBL/GenBank/DDBJ databases">
        <title>Genomes of anaerobic fungi encode conserved fungal cellulosomes for biomass hydrolysis.</title>
        <authorList>
            <consortium name="DOE Joint Genome Institute"/>
            <person name="Haitjema C.H."/>
            <person name="Gilmore S.P."/>
            <person name="Henske J.K."/>
            <person name="Solomon K.V."/>
            <person name="De Groot R."/>
            <person name="Kuo A."/>
            <person name="Mondo S.J."/>
            <person name="Salamov A.A."/>
            <person name="Labutti K."/>
            <person name="Zhao Z."/>
            <person name="Chiniquy J."/>
            <person name="Barry K."/>
            <person name="Brewer H.M."/>
            <person name="Purvine S.O."/>
            <person name="Wright A.T."/>
            <person name="Boxma B."/>
            <person name="Van Alen T."/>
            <person name="Hackstein J.H."/>
            <person name="Baker S.E."/>
            <person name="Grigoriev I.V."/>
            <person name="O'Malley M.A."/>
        </authorList>
    </citation>
    <scope>NUCLEOTIDE SEQUENCE [LARGE SCALE GENOMIC DNA]</scope>
    <source>
        <strain evidence="7">finn</strain>
    </source>
</reference>
<dbReference type="PANTHER" id="PTHR21242:SF0">
    <property type="entry name" value="TRANSCRIPTION INITIATION FACTOR TFIID SUBUNIT 10"/>
    <property type="match status" value="1"/>
</dbReference>
<dbReference type="EMBL" id="MCFH01000009">
    <property type="protein sequence ID" value="ORX55430.1"/>
    <property type="molecule type" value="Genomic_DNA"/>
</dbReference>
<evidence type="ECO:0000313" key="7">
    <source>
        <dbReference type="Proteomes" id="UP000193719"/>
    </source>
</evidence>
<dbReference type="Pfam" id="PF03540">
    <property type="entry name" value="TAF10"/>
    <property type="match status" value="1"/>
</dbReference>
<dbReference type="GO" id="GO:0000124">
    <property type="term" value="C:SAGA complex"/>
    <property type="evidence" value="ECO:0007669"/>
    <property type="project" value="EnsemblFungi"/>
</dbReference>
<dbReference type="GO" id="GO:0016251">
    <property type="term" value="F:RNA polymerase II general transcription initiation factor activity"/>
    <property type="evidence" value="ECO:0007669"/>
    <property type="project" value="TreeGrafter"/>
</dbReference>
<keyword evidence="2" id="KW-0805">Transcription regulation</keyword>
<sequence>MIKKERSWTEFLLQLDDYTPIIPDVVTDYYLARAGFESDNVKLKRLLSLAAQKFIADIATDAFQHSKIRQQNSALKAKGGKDKRTVLIMDDLSTALQSYGINLKKPDYYM</sequence>
<comment type="caution">
    <text evidence="6">The sequence shown here is derived from an EMBL/GenBank/DDBJ whole genome shotgun (WGS) entry which is preliminary data.</text>
</comment>
<dbReference type="GO" id="GO:0006367">
    <property type="term" value="P:transcription initiation at RNA polymerase II promoter"/>
    <property type="evidence" value="ECO:0007669"/>
    <property type="project" value="TreeGrafter"/>
</dbReference>
<evidence type="ECO:0000256" key="4">
    <source>
        <dbReference type="ARBA" id="ARBA00023242"/>
    </source>
</evidence>
<evidence type="ECO:0000256" key="1">
    <source>
        <dbReference type="ARBA" id="ARBA00004123"/>
    </source>
</evidence>
<dbReference type="GO" id="GO:1990841">
    <property type="term" value="F:promoter-specific chromatin binding"/>
    <property type="evidence" value="ECO:0007669"/>
    <property type="project" value="TreeGrafter"/>
</dbReference>
<keyword evidence="7" id="KW-1185">Reference proteome</keyword>
<evidence type="ECO:0000256" key="2">
    <source>
        <dbReference type="ARBA" id="ARBA00023015"/>
    </source>
</evidence>
<keyword evidence="4" id="KW-0539">Nucleus</keyword>